<proteinExistence type="predicted"/>
<keyword evidence="4 5" id="KW-0472">Membrane</keyword>
<dbReference type="RefSeq" id="WP_195000648.1">
    <property type="nucleotide sequence ID" value="NZ_JADLQN010000001.1"/>
</dbReference>
<evidence type="ECO:0000313" key="8">
    <source>
        <dbReference type="Proteomes" id="UP000707731"/>
    </source>
</evidence>
<keyword evidence="8" id="KW-1185">Reference proteome</keyword>
<gene>
    <name evidence="7" type="ORF">IU449_04370</name>
</gene>
<feature type="transmembrane region" description="Helical" evidence="5">
    <location>
        <begin position="103"/>
        <end position="124"/>
    </location>
</feature>
<keyword evidence="3 5" id="KW-1133">Transmembrane helix</keyword>
<name>A0ABS0D5P0_9NOCA</name>
<evidence type="ECO:0000259" key="6">
    <source>
        <dbReference type="Pfam" id="PF02656"/>
    </source>
</evidence>
<evidence type="ECO:0000256" key="3">
    <source>
        <dbReference type="ARBA" id="ARBA00022989"/>
    </source>
</evidence>
<accession>A0ABS0D5P0</accession>
<comment type="subcellular location">
    <subcellularLocation>
        <location evidence="1">Endomembrane system</location>
        <topology evidence="1">Multi-pass membrane protein</topology>
    </subcellularLocation>
</comment>
<reference evidence="7 8" key="1">
    <citation type="submission" date="2020-10" db="EMBL/GenBank/DDBJ databases">
        <title>Identification of Nocardia species via Next-generation sequencing and recognition of intraspecies genetic diversity.</title>
        <authorList>
            <person name="Li P."/>
            <person name="Li P."/>
            <person name="Lu B."/>
        </authorList>
    </citation>
    <scope>NUCLEOTIDE SEQUENCE [LARGE SCALE GENOMIC DNA]</scope>
    <source>
        <strain evidence="7 8">BJ06-0143</strain>
    </source>
</reference>
<evidence type="ECO:0000256" key="1">
    <source>
        <dbReference type="ARBA" id="ARBA00004127"/>
    </source>
</evidence>
<feature type="transmembrane region" description="Helical" evidence="5">
    <location>
        <begin position="55"/>
        <end position="74"/>
    </location>
</feature>
<keyword evidence="2 5" id="KW-0812">Transmembrane</keyword>
<dbReference type="Proteomes" id="UP000707731">
    <property type="component" value="Unassembled WGS sequence"/>
</dbReference>
<dbReference type="InterPro" id="IPR003807">
    <property type="entry name" value="DUF202"/>
</dbReference>
<feature type="domain" description="DUF202" evidence="6">
    <location>
        <begin position="19"/>
        <end position="68"/>
    </location>
</feature>
<comment type="caution">
    <text evidence="7">The sequence shown here is derived from an EMBL/GenBank/DDBJ whole genome shotgun (WGS) entry which is preliminary data.</text>
</comment>
<organism evidence="7 8">
    <name type="scientific">Nocardia higoensis</name>
    <dbReference type="NCBI Taxonomy" id="228599"/>
    <lineage>
        <taxon>Bacteria</taxon>
        <taxon>Bacillati</taxon>
        <taxon>Actinomycetota</taxon>
        <taxon>Actinomycetes</taxon>
        <taxon>Mycobacteriales</taxon>
        <taxon>Nocardiaceae</taxon>
        <taxon>Nocardia</taxon>
    </lineage>
</organism>
<evidence type="ECO:0000313" key="7">
    <source>
        <dbReference type="EMBL" id="MBF6353791.1"/>
    </source>
</evidence>
<dbReference type="Pfam" id="PF02656">
    <property type="entry name" value="DUF202"/>
    <property type="match status" value="1"/>
</dbReference>
<sequence length="136" mass="14354">MTAREDDATPPSMPLSDGGLQVERTALAWYRTACSLLIFELVGVRITAESRETALTVLLMALTVPTLLLIVSGVPRSPSPGHRLAVGENGVTHVRSPDGKRPLLLSVLVAALGVTCFLAILLSGPGNPLDVTRMVD</sequence>
<protein>
    <submittedName>
        <fullName evidence="7">DUF202 domain-containing protein</fullName>
    </submittedName>
</protein>
<dbReference type="EMBL" id="JADLQN010000001">
    <property type="protein sequence ID" value="MBF6353791.1"/>
    <property type="molecule type" value="Genomic_DNA"/>
</dbReference>
<evidence type="ECO:0000256" key="2">
    <source>
        <dbReference type="ARBA" id="ARBA00022692"/>
    </source>
</evidence>
<evidence type="ECO:0000256" key="4">
    <source>
        <dbReference type="ARBA" id="ARBA00023136"/>
    </source>
</evidence>
<evidence type="ECO:0000256" key="5">
    <source>
        <dbReference type="SAM" id="Phobius"/>
    </source>
</evidence>